<comment type="caution">
    <text evidence="4">The sequence shown here is derived from an EMBL/GenBank/DDBJ whole genome shotgun (WGS) entry which is preliminary data.</text>
</comment>
<dbReference type="AlphaFoldDB" id="G5GRG3"/>
<evidence type="ECO:0000313" key="4">
    <source>
        <dbReference type="EMBL" id="EHG19529.1"/>
    </source>
</evidence>
<evidence type="ECO:0000313" key="5">
    <source>
        <dbReference type="Proteomes" id="UP000004129"/>
    </source>
</evidence>
<dbReference type="Gene3D" id="3.90.550.10">
    <property type="entry name" value="Spore Coat Polysaccharide Biosynthesis Protein SpsA, Chain A"/>
    <property type="match status" value="1"/>
</dbReference>
<evidence type="ECO:0000256" key="2">
    <source>
        <dbReference type="ARBA" id="ARBA00022679"/>
    </source>
</evidence>
<feature type="domain" description="Glycosyltransferase 2-like" evidence="3">
    <location>
        <begin position="7"/>
        <end position="156"/>
    </location>
</feature>
<dbReference type="PANTHER" id="PTHR22916:SF51">
    <property type="entry name" value="GLYCOSYLTRANSFERASE EPSH-RELATED"/>
    <property type="match status" value="1"/>
</dbReference>
<gene>
    <name evidence="4" type="ORF">HMPREF9334_01844</name>
</gene>
<accession>G5GRG3</accession>
<evidence type="ECO:0000259" key="3">
    <source>
        <dbReference type="Pfam" id="PF00535"/>
    </source>
</evidence>
<protein>
    <recommendedName>
        <fullName evidence="3">Glycosyltransferase 2-like domain-containing protein</fullName>
    </recommendedName>
</protein>
<dbReference type="Proteomes" id="UP000004129">
    <property type="component" value="Unassembled WGS sequence"/>
</dbReference>
<keyword evidence="5" id="KW-1185">Reference proteome</keyword>
<evidence type="ECO:0000256" key="1">
    <source>
        <dbReference type="ARBA" id="ARBA00022676"/>
    </source>
</evidence>
<proteinExistence type="predicted"/>
<dbReference type="HOGENOM" id="CLU_025996_25_1_9"/>
<dbReference type="eggNOG" id="COG1216">
    <property type="taxonomic scope" value="Bacteria"/>
</dbReference>
<organism evidence="4 5">
    <name type="scientific">Selenomonas infelix ATCC 43532</name>
    <dbReference type="NCBI Taxonomy" id="679201"/>
    <lineage>
        <taxon>Bacteria</taxon>
        <taxon>Bacillati</taxon>
        <taxon>Bacillota</taxon>
        <taxon>Negativicutes</taxon>
        <taxon>Selenomonadales</taxon>
        <taxon>Selenomonadaceae</taxon>
        <taxon>Selenomonas</taxon>
    </lineage>
</organism>
<dbReference type="PANTHER" id="PTHR22916">
    <property type="entry name" value="GLYCOSYLTRANSFERASE"/>
    <property type="match status" value="1"/>
</dbReference>
<sequence length="337" mass="39634">MNQDLISIVVPIYNVESYVEQCIASLTAQTYERLEIILVDDGSTDGSPAICDAWAEKDPRIMVIHKQNGGLSDARNTGIEAAHGEYLMLIDGDDYILPMTCERLRQIAHKFDADIVISNLIYVYPDGTHKYYRPEEPHQCMCCTGEEAFAEYFKTFRFDFMIAPTKFYRRELFFSSERIRFPFGRLGEDVYTNYRLLYEANKVGVTSEAFYCYVQRSGSITSNYTPRFIRDLIDCTKGYLEWGADKPLHIQKLLERGSFRDFFYLQWKIDDIGMNKELRHDMDEFYLFIQSRTYGVLNNEYMGKSLRMKYLIYCLRLYPVFLFLRKVFVGIHKALRH</sequence>
<keyword evidence="2" id="KW-0808">Transferase</keyword>
<dbReference type="GO" id="GO:0016757">
    <property type="term" value="F:glycosyltransferase activity"/>
    <property type="evidence" value="ECO:0007669"/>
    <property type="project" value="UniProtKB-KW"/>
</dbReference>
<reference evidence="4 5" key="1">
    <citation type="submission" date="2011-08" db="EMBL/GenBank/DDBJ databases">
        <title>The Genome Sequence of Selenomonas infelix ATCC 43532.</title>
        <authorList>
            <consortium name="The Broad Institute Genome Sequencing Platform"/>
            <person name="Earl A."/>
            <person name="Ward D."/>
            <person name="Feldgarden M."/>
            <person name="Gevers D."/>
            <person name="Izard J."/>
            <person name="Blanton J.M."/>
            <person name="Baranova O.V."/>
            <person name="Dewhirst F.E."/>
            <person name="Young S.K."/>
            <person name="Zeng Q."/>
            <person name="Gargeya S."/>
            <person name="Fitzgerald M."/>
            <person name="Haas B."/>
            <person name="Abouelleil A."/>
            <person name="Alvarado L."/>
            <person name="Arachchi H.M."/>
            <person name="Berlin A."/>
            <person name="Brown A."/>
            <person name="Chapman S.B."/>
            <person name="Chen Z."/>
            <person name="Dunbar C."/>
            <person name="Freedman E."/>
            <person name="Gearin G."/>
            <person name="Gellesch M."/>
            <person name="Goldberg J."/>
            <person name="Griggs A."/>
            <person name="Gujja S."/>
            <person name="Heiman D."/>
            <person name="Howarth C."/>
            <person name="Larson L."/>
            <person name="Lui A."/>
            <person name="MacDonald P.J.P."/>
            <person name="Montmayeur A."/>
            <person name="Murphy C."/>
            <person name="Neiman D."/>
            <person name="Pearson M."/>
            <person name="Priest M."/>
            <person name="Roberts A."/>
            <person name="Saif S."/>
            <person name="Shea T."/>
            <person name="Shenoy N."/>
            <person name="Sisk P."/>
            <person name="Stolte C."/>
            <person name="Sykes S."/>
            <person name="Wortman J."/>
            <person name="Nusbaum C."/>
            <person name="Birren B."/>
        </authorList>
    </citation>
    <scope>NUCLEOTIDE SEQUENCE [LARGE SCALE GENOMIC DNA]</scope>
    <source>
        <strain evidence="4 5">ATCC 43532</strain>
    </source>
</reference>
<dbReference type="RefSeq" id="WP_006693279.1">
    <property type="nucleotide sequence ID" value="NZ_JH376800.1"/>
</dbReference>
<dbReference type="PATRIC" id="fig|679201.3.peg.1859"/>
<dbReference type="CDD" id="cd00761">
    <property type="entry name" value="Glyco_tranf_GTA_type"/>
    <property type="match status" value="1"/>
</dbReference>
<dbReference type="InterPro" id="IPR001173">
    <property type="entry name" value="Glyco_trans_2-like"/>
</dbReference>
<name>G5GRG3_9FIRM</name>
<dbReference type="EMBL" id="ACZM01000018">
    <property type="protein sequence ID" value="EHG19529.1"/>
    <property type="molecule type" value="Genomic_DNA"/>
</dbReference>
<dbReference type="STRING" id="679201.HMPREF9334_01844"/>
<dbReference type="Pfam" id="PF00535">
    <property type="entry name" value="Glycos_transf_2"/>
    <property type="match status" value="1"/>
</dbReference>
<dbReference type="InterPro" id="IPR029044">
    <property type="entry name" value="Nucleotide-diphossugar_trans"/>
</dbReference>
<dbReference type="OrthoDB" id="396512at2"/>
<dbReference type="SUPFAM" id="SSF53448">
    <property type="entry name" value="Nucleotide-diphospho-sugar transferases"/>
    <property type="match status" value="1"/>
</dbReference>
<keyword evidence="1" id="KW-0328">Glycosyltransferase</keyword>